<name>A0A0R1L9C7_9LACO</name>
<evidence type="ECO:0000259" key="12">
    <source>
        <dbReference type="Pfam" id="PF00768"/>
    </source>
</evidence>
<evidence type="ECO:0000313" key="14">
    <source>
        <dbReference type="Proteomes" id="UP000051581"/>
    </source>
</evidence>
<dbReference type="GO" id="GO:0071555">
    <property type="term" value="P:cell wall organization"/>
    <property type="evidence" value="ECO:0007669"/>
    <property type="project" value="UniProtKB-KW"/>
</dbReference>
<dbReference type="Pfam" id="PF00768">
    <property type="entry name" value="Peptidase_S11"/>
    <property type="match status" value="1"/>
</dbReference>
<proteinExistence type="inferred from homology"/>
<feature type="chain" id="PRO_5006407173" evidence="11">
    <location>
        <begin position="27"/>
        <end position="421"/>
    </location>
</feature>
<dbReference type="PANTHER" id="PTHR21581:SF11">
    <property type="entry name" value="D-ALANYL-D-ALANINE CARBOXYPEPTIDASE DACA"/>
    <property type="match status" value="1"/>
</dbReference>
<keyword evidence="3 11" id="KW-0732">Signal</keyword>
<dbReference type="PATRIC" id="fig|1423808.3.peg.2205"/>
<evidence type="ECO:0000256" key="3">
    <source>
        <dbReference type="ARBA" id="ARBA00022729"/>
    </source>
</evidence>
<evidence type="ECO:0000256" key="4">
    <source>
        <dbReference type="ARBA" id="ARBA00022801"/>
    </source>
</evidence>
<dbReference type="Proteomes" id="UP000051581">
    <property type="component" value="Unassembled WGS sequence"/>
</dbReference>
<dbReference type="EMBL" id="AZEA01000005">
    <property type="protein sequence ID" value="KRK88914.1"/>
    <property type="molecule type" value="Genomic_DNA"/>
</dbReference>
<evidence type="ECO:0000256" key="1">
    <source>
        <dbReference type="ARBA" id="ARBA00003217"/>
    </source>
</evidence>
<comment type="caution">
    <text evidence="13">The sequence shown here is derived from an EMBL/GenBank/DDBJ whole genome shotgun (WGS) entry which is preliminary data.</text>
</comment>
<dbReference type="GO" id="GO:0008360">
    <property type="term" value="P:regulation of cell shape"/>
    <property type="evidence" value="ECO:0007669"/>
    <property type="project" value="UniProtKB-KW"/>
</dbReference>
<evidence type="ECO:0000256" key="8">
    <source>
        <dbReference type="PIRSR" id="PIRSR618044-1"/>
    </source>
</evidence>
<dbReference type="Gene3D" id="3.40.710.10">
    <property type="entry name" value="DD-peptidase/beta-lactamase superfamily"/>
    <property type="match status" value="1"/>
</dbReference>
<evidence type="ECO:0000256" key="2">
    <source>
        <dbReference type="ARBA" id="ARBA00007164"/>
    </source>
</evidence>
<evidence type="ECO:0000256" key="6">
    <source>
        <dbReference type="ARBA" id="ARBA00022984"/>
    </source>
</evidence>
<dbReference type="GO" id="GO:0009002">
    <property type="term" value="F:serine-type D-Ala-D-Ala carboxypeptidase activity"/>
    <property type="evidence" value="ECO:0007669"/>
    <property type="project" value="InterPro"/>
</dbReference>
<accession>A0A0R1L9C7</accession>
<keyword evidence="7" id="KW-0961">Cell wall biogenesis/degradation</keyword>
<evidence type="ECO:0000256" key="11">
    <source>
        <dbReference type="SAM" id="SignalP"/>
    </source>
</evidence>
<dbReference type="InterPro" id="IPR012338">
    <property type="entry name" value="Beta-lactam/transpept-like"/>
</dbReference>
<dbReference type="GO" id="GO:0009252">
    <property type="term" value="P:peptidoglycan biosynthetic process"/>
    <property type="evidence" value="ECO:0007669"/>
    <property type="project" value="UniProtKB-KW"/>
</dbReference>
<keyword evidence="13" id="KW-0645">Protease</keyword>
<keyword evidence="6" id="KW-0573">Peptidoglycan synthesis</keyword>
<feature type="binding site" evidence="9">
    <location>
        <position position="250"/>
    </location>
    <ligand>
        <name>substrate</name>
    </ligand>
</feature>
<evidence type="ECO:0000256" key="9">
    <source>
        <dbReference type="PIRSR" id="PIRSR618044-2"/>
    </source>
</evidence>
<dbReference type="PRINTS" id="PR00725">
    <property type="entry name" value="DADACBPTASE1"/>
</dbReference>
<comment type="function">
    <text evidence="1">Removes C-terminal D-alanyl residues from sugar-peptide cell wall precursors.</text>
</comment>
<feature type="active site" description="Acyl-ester intermediate" evidence="8">
    <location>
        <position position="65"/>
    </location>
</feature>
<evidence type="ECO:0000256" key="7">
    <source>
        <dbReference type="ARBA" id="ARBA00023316"/>
    </source>
</evidence>
<evidence type="ECO:0000256" key="10">
    <source>
        <dbReference type="RuleBase" id="RU004016"/>
    </source>
</evidence>
<protein>
    <submittedName>
        <fullName evidence="13">Serine-type D-Ala-D-Ala carboxypeptidase</fullName>
    </submittedName>
</protein>
<reference evidence="13 14" key="1">
    <citation type="journal article" date="2015" name="Genome Announc.">
        <title>Expanding the biotechnology potential of lactobacilli through comparative genomics of 213 strains and associated genera.</title>
        <authorList>
            <person name="Sun Z."/>
            <person name="Harris H.M."/>
            <person name="McCann A."/>
            <person name="Guo C."/>
            <person name="Argimon S."/>
            <person name="Zhang W."/>
            <person name="Yang X."/>
            <person name="Jeffery I.B."/>
            <person name="Cooney J.C."/>
            <person name="Kagawa T.F."/>
            <person name="Liu W."/>
            <person name="Song Y."/>
            <person name="Salvetti E."/>
            <person name="Wrobel A."/>
            <person name="Rasinkangas P."/>
            <person name="Parkhill J."/>
            <person name="Rea M.C."/>
            <person name="O'Sullivan O."/>
            <person name="Ritari J."/>
            <person name="Douillard F.P."/>
            <person name="Paul Ross R."/>
            <person name="Yang R."/>
            <person name="Briner A.E."/>
            <person name="Felis G.E."/>
            <person name="de Vos W.M."/>
            <person name="Barrangou R."/>
            <person name="Klaenhammer T.R."/>
            <person name="Caufield P.W."/>
            <person name="Cui Y."/>
            <person name="Zhang H."/>
            <person name="O'Toole P.W."/>
        </authorList>
    </citation>
    <scope>NUCLEOTIDE SEQUENCE [LARGE SCALE GENOMIC DNA]</scope>
    <source>
        <strain evidence="13 14">DSM 19904</strain>
    </source>
</reference>
<keyword evidence="4" id="KW-0378">Hydrolase</keyword>
<dbReference type="SUPFAM" id="SSF56601">
    <property type="entry name" value="beta-lactamase/transpeptidase-like"/>
    <property type="match status" value="1"/>
</dbReference>
<dbReference type="InterPro" id="IPR015956">
    <property type="entry name" value="Peniciliin-bd_prot_C_sf"/>
</dbReference>
<comment type="similarity">
    <text evidence="2 10">Belongs to the peptidase S11 family.</text>
</comment>
<feature type="active site" evidence="8">
    <location>
        <position position="129"/>
    </location>
</feature>
<dbReference type="SUPFAM" id="SSF69189">
    <property type="entry name" value="Penicillin-binding protein associated domain"/>
    <property type="match status" value="1"/>
</dbReference>
<dbReference type="InterPro" id="IPR037167">
    <property type="entry name" value="Peptidase_S11_C_sf"/>
</dbReference>
<feature type="active site" description="Proton acceptor" evidence="8">
    <location>
        <position position="68"/>
    </location>
</feature>
<dbReference type="PANTHER" id="PTHR21581">
    <property type="entry name" value="D-ALANYL-D-ALANINE CARBOXYPEPTIDASE"/>
    <property type="match status" value="1"/>
</dbReference>
<dbReference type="AlphaFoldDB" id="A0A0R1L9C7"/>
<dbReference type="GO" id="GO:0006508">
    <property type="term" value="P:proteolysis"/>
    <property type="evidence" value="ECO:0007669"/>
    <property type="project" value="InterPro"/>
</dbReference>
<dbReference type="InterPro" id="IPR001967">
    <property type="entry name" value="Peptidase_S11_N"/>
</dbReference>
<gene>
    <name evidence="13" type="ORF">FD17_GL002177</name>
</gene>
<keyword evidence="14" id="KW-1185">Reference proteome</keyword>
<feature type="signal peptide" evidence="11">
    <location>
        <begin position="1"/>
        <end position="26"/>
    </location>
</feature>
<keyword evidence="5" id="KW-0133">Cell shape</keyword>
<evidence type="ECO:0000313" key="13">
    <source>
        <dbReference type="EMBL" id="KRK88914.1"/>
    </source>
</evidence>
<feature type="domain" description="Peptidase S11 D-alanyl-D-alanine carboxypeptidase A N-terminal" evidence="12">
    <location>
        <begin position="31"/>
        <end position="281"/>
    </location>
</feature>
<dbReference type="Gene3D" id="2.60.410.10">
    <property type="entry name" value="D-Ala-D-Ala carboxypeptidase, C-terminal domain"/>
    <property type="match status" value="1"/>
</dbReference>
<dbReference type="InterPro" id="IPR018044">
    <property type="entry name" value="Peptidase_S11"/>
</dbReference>
<organism evidence="13 14">
    <name type="scientific">Lentilactobacillus sunkii DSM 19904</name>
    <dbReference type="NCBI Taxonomy" id="1423808"/>
    <lineage>
        <taxon>Bacteria</taxon>
        <taxon>Bacillati</taxon>
        <taxon>Bacillota</taxon>
        <taxon>Bacilli</taxon>
        <taxon>Lactobacillales</taxon>
        <taxon>Lactobacillaceae</taxon>
        <taxon>Lentilactobacillus</taxon>
    </lineage>
</organism>
<dbReference type="OrthoDB" id="9791132at2"/>
<sequence length="421" mass="45026">MKHRLKLVITLIGFFCVLTGATTVSASAQNTVSPNIYAKAAIAVDAKTGQILYQKNAKQPRAIASISKLMTVYIVHQQIQKHHLSWGSKVKISSELASLSTASGLTNVTLKTGRSYTVRQLVNATLVASANAAALALGQKVSGTSEKFADLMNKTARKMGIHDGKFYNASGLTNKLTGKLALQKVSANAENLLSASDVALLAKNLLKEFPKVINLTRQTSSTFYGMAMTGHNQLIDDKNIAKGVQVDGLKTGTSDKAGACFVGSATENGGHRIITVVLGARNQSASDPARFIQTAKLMRSVYTTLTPVKLAAKSKVTGVGKAQIPDGKTETVIPVTKTANWIWAANGTHASQISGQYVTKPAKLASPTKKNTYVGNAHLKIGDKRLQYIGKSAGEIFMVTKNSVKKANPFVRLWRAILRLF</sequence>
<evidence type="ECO:0000256" key="5">
    <source>
        <dbReference type="ARBA" id="ARBA00022960"/>
    </source>
</evidence>
<dbReference type="RefSeq" id="WP_057824341.1">
    <property type="nucleotide sequence ID" value="NZ_AZEA01000005.1"/>
</dbReference>
<keyword evidence="13" id="KW-0121">Carboxypeptidase</keyword>